<evidence type="ECO:0000256" key="3">
    <source>
        <dbReference type="ARBA" id="ARBA00022448"/>
    </source>
</evidence>
<dbReference type="Pfam" id="PF07575">
    <property type="entry name" value="Nucleopor_Nup85"/>
    <property type="match status" value="2"/>
</dbReference>
<comment type="caution">
    <text evidence="11">The sequence shown here is derived from an EMBL/GenBank/DDBJ whole genome shotgun (WGS) entry which is preliminary data.</text>
</comment>
<evidence type="ECO:0000313" key="12">
    <source>
        <dbReference type="Proteomes" id="UP000799429"/>
    </source>
</evidence>
<keyword evidence="5 9" id="KW-0653">Protein transport</keyword>
<comment type="function">
    <text evidence="9">Functions as a component of the nuclear pore complex (NPC).</text>
</comment>
<gene>
    <name evidence="11" type="ORF">M501DRAFT_933353</name>
</gene>
<dbReference type="EMBL" id="MU006095">
    <property type="protein sequence ID" value="KAF2839349.1"/>
    <property type="molecule type" value="Genomic_DNA"/>
</dbReference>
<evidence type="ECO:0000256" key="1">
    <source>
        <dbReference type="ARBA" id="ARBA00004567"/>
    </source>
</evidence>
<dbReference type="PANTHER" id="PTHR13373:SF21">
    <property type="entry name" value="NUCLEAR PORE COMPLEX PROTEIN NUP85"/>
    <property type="match status" value="1"/>
</dbReference>
<evidence type="ECO:0000256" key="5">
    <source>
        <dbReference type="ARBA" id="ARBA00022927"/>
    </source>
</evidence>
<dbReference type="AlphaFoldDB" id="A0A9P4SBB1"/>
<keyword evidence="6 9" id="KW-0811">Translocation</keyword>
<dbReference type="Proteomes" id="UP000799429">
    <property type="component" value="Unassembled WGS sequence"/>
</dbReference>
<dbReference type="GO" id="GO:0006406">
    <property type="term" value="P:mRNA export from nucleus"/>
    <property type="evidence" value="ECO:0007669"/>
    <property type="project" value="TreeGrafter"/>
</dbReference>
<evidence type="ECO:0000256" key="10">
    <source>
        <dbReference type="SAM" id="MobiDB-lite"/>
    </source>
</evidence>
<keyword evidence="9" id="KW-0472">Membrane</keyword>
<dbReference type="InterPro" id="IPR011502">
    <property type="entry name" value="Nucleoporin_Nup85"/>
</dbReference>
<proteinExistence type="inferred from homology"/>
<feature type="compositionally biased region" description="Polar residues" evidence="10">
    <location>
        <begin position="52"/>
        <end position="68"/>
    </location>
</feature>
<keyword evidence="12" id="KW-1185">Reference proteome</keyword>
<name>A0A9P4SBB1_9PEZI</name>
<dbReference type="GO" id="GO:0031965">
    <property type="term" value="C:nuclear membrane"/>
    <property type="evidence" value="ECO:0007669"/>
    <property type="project" value="UniProtKB-UniRule"/>
</dbReference>
<protein>
    <recommendedName>
        <fullName evidence="9">Nuclear pore complex protein Nup85</fullName>
    </recommendedName>
</protein>
<reference evidence="11" key="1">
    <citation type="journal article" date="2020" name="Stud. Mycol.">
        <title>101 Dothideomycetes genomes: a test case for predicting lifestyles and emergence of pathogens.</title>
        <authorList>
            <person name="Haridas S."/>
            <person name="Albert R."/>
            <person name="Binder M."/>
            <person name="Bloem J."/>
            <person name="Labutti K."/>
            <person name="Salamov A."/>
            <person name="Andreopoulos B."/>
            <person name="Baker S."/>
            <person name="Barry K."/>
            <person name="Bills G."/>
            <person name="Bluhm B."/>
            <person name="Cannon C."/>
            <person name="Castanera R."/>
            <person name="Culley D."/>
            <person name="Daum C."/>
            <person name="Ezra D."/>
            <person name="Gonzalez J."/>
            <person name="Henrissat B."/>
            <person name="Kuo A."/>
            <person name="Liang C."/>
            <person name="Lipzen A."/>
            <person name="Lutzoni F."/>
            <person name="Magnuson J."/>
            <person name="Mondo S."/>
            <person name="Nolan M."/>
            <person name="Ohm R."/>
            <person name="Pangilinan J."/>
            <person name="Park H.-J."/>
            <person name="Ramirez L."/>
            <person name="Alfaro M."/>
            <person name="Sun H."/>
            <person name="Tritt A."/>
            <person name="Yoshinaga Y."/>
            <person name="Zwiers L.-H."/>
            <person name="Turgeon B."/>
            <person name="Goodwin S."/>
            <person name="Spatafora J."/>
            <person name="Crous P."/>
            <person name="Grigoriev I."/>
        </authorList>
    </citation>
    <scope>NUCLEOTIDE SEQUENCE</scope>
    <source>
        <strain evidence="11">CBS 101060</strain>
    </source>
</reference>
<dbReference type="GO" id="GO:0006606">
    <property type="term" value="P:protein import into nucleus"/>
    <property type="evidence" value="ECO:0007669"/>
    <property type="project" value="TreeGrafter"/>
</dbReference>
<dbReference type="GO" id="GO:0017056">
    <property type="term" value="F:structural constituent of nuclear pore"/>
    <property type="evidence" value="ECO:0007669"/>
    <property type="project" value="TreeGrafter"/>
</dbReference>
<feature type="compositionally biased region" description="Acidic residues" evidence="10">
    <location>
        <begin position="120"/>
        <end position="153"/>
    </location>
</feature>
<dbReference type="OrthoDB" id="5422384at2759"/>
<evidence type="ECO:0000256" key="4">
    <source>
        <dbReference type="ARBA" id="ARBA00022816"/>
    </source>
</evidence>
<keyword evidence="3 9" id="KW-0813">Transport</keyword>
<evidence type="ECO:0000256" key="9">
    <source>
        <dbReference type="RuleBase" id="RU365073"/>
    </source>
</evidence>
<evidence type="ECO:0000256" key="2">
    <source>
        <dbReference type="ARBA" id="ARBA00005573"/>
    </source>
</evidence>
<feature type="region of interest" description="Disordered" evidence="10">
    <location>
        <begin position="1"/>
        <end position="195"/>
    </location>
</feature>
<organism evidence="11 12">
    <name type="scientific">Patellaria atrata CBS 101060</name>
    <dbReference type="NCBI Taxonomy" id="1346257"/>
    <lineage>
        <taxon>Eukaryota</taxon>
        <taxon>Fungi</taxon>
        <taxon>Dikarya</taxon>
        <taxon>Ascomycota</taxon>
        <taxon>Pezizomycotina</taxon>
        <taxon>Dothideomycetes</taxon>
        <taxon>Dothideomycetes incertae sedis</taxon>
        <taxon>Patellariales</taxon>
        <taxon>Patellariaceae</taxon>
        <taxon>Patellaria</taxon>
    </lineage>
</organism>
<comment type="similarity">
    <text evidence="2 9">Belongs to the nucleoporin Nup85 family.</text>
</comment>
<evidence type="ECO:0000256" key="8">
    <source>
        <dbReference type="ARBA" id="ARBA00023242"/>
    </source>
</evidence>
<evidence type="ECO:0000313" key="11">
    <source>
        <dbReference type="EMBL" id="KAF2839349.1"/>
    </source>
</evidence>
<keyword evidence="8 9" id="KW-0539">Nucleus</keyword>
<evidence type="ECO:0000256" key="6">
    <source>
        <dbReference type="ARBA" id="ARBA00023010"/>
    </source>
</evidence>
<sequence length="1054" mass="115447">MSFRVPSSTPPSTPDARRSARSQHPSTTPAGPPPTFLTNNSFTPAGLPPSSAFGSSQLPTFSSTNKQPIFNPVNRPSGALQRRPLSFDPFERGQNGGEEVSRGRTGYRAPGSSPPRFEADGDAEEEDDVEYEDEGEEGDSGDAMEEDEYEEDYTQQSRRSIQSRGGNESIYSTPRSLKRSRLGSSLRRSTALEGKSAQELDMVRQDITAVAKGLVASAPRAQLRESDDLILETDRVVSELAELERPDEESLKKVAQKIHHLWDRNFEINSRIGPDNQADGITKANFVGSLLLQLHHPSTPKIQTRPRPSTLDLYRQSQGVKTESCIPKVLLDWLNTYHNPGRSDIEDILKQEEGFSAHEMFWDSIYSSVLRGNFQNALKLLKGADLSVAAIAFEDGMEDGYHGRQLESANKCIDRAIELIQRCPAVRSNDWDVKNTEWSLYRREVEDALRSLRKASGENFQEDETQAFEASNFGISNRSNGFGLSAADRRAESQVPLAVVENLTDLYKILRGDPDDILNSCMDWLEAVITLTVWWDGEDEVIPPGAGSLAQSRMSLLRSKQIRLADVTPLVAYRQRLASSLALVMDGYEVLQPLNKASPVEVGLACAVFDSVEGALSIIQRWSMPYSIALVEMASAGDWLNDGITTSKSVMRGFDQSDLMVLSYGQQESSGIKRDDLLSEYADLIASKDTLQSSKSMIKKEGWELAIQILSRLDNPDLATSRIDALLDRLSLTSEDRVDKILHICHTLDLSHQAETIAEKYATTLSSTTKSYGSALYYFALAHRPHKIKETTDLLITLCLTHSTSFPPLSSLDTRLKSLIKHTPSSLTALADTDPTAAESLAKYLSGYATIREFYDLRDDTHTTSTSAPQPLTPTQQKKKASHTLLTAILSAASSIRGGLYDPADLSVVPVDALPTLLGEALPFIDRTPRVLSLQQLMALLRVAEDLQTVSAAVAEGGRGLLGACMKAYNSSTSAAVGGMGASAYSIGGSEGSGVLVSVSNSGEGTGEKEMAQVRRGWDWRQGVARGDVDEVIRLLRLGVAREVGRAWVEGEES</sequence>
<accession>A0A9P4SBB1</accession>
<keyword evidence="7 9" id="KW-0906">Nuclear pore complex</keyword>
<comment type="subunit">
    <text evidence="9">Component of the nuclear pore complex (NPC).</text>
</comment>
<feature type="compositionally biased region" description="Polar residues" evidence="10">
    <location>
        <begin position="154"/>
        <end position="174"/>
    </location>
</feature>
<evidence type="ECO:0000256" key="7">
    <source>
        <dbReference type="ARBA" id="ARBA00023132"/>
    </source>
</evidence>
<dbReference type="PANTHER" id="PTHR13373">
    <property type="entry name" value="FROUNT PROTEIN-RELATED"/>
    <property type="match status" value="1"/>
</dbReference>
<dbReference type="GO" id="GO:0045893">
    <property type="term" value="P:positive regulation of DNA-templated transcription"/>
    <property type="evidence" value="ECO:0007669"/>
    <property type="project" value="TreeGrafter"/>
</dbReference>
<dbReference type="GO" id="GO:0031080">
    <property type="term" value="C:nuclear pore outer ring"/>
    <property type="evidence" value="ECO:0007669"/>
    <property type="project" value="TreeGrafter"/>
</dbReference>
<keyword evidence="4 9" id="KW-0509">mRNA transport</keyword>
<comment type="subcellular location">
    <subcellularLocation>
        <location evidence="1 9">Nucleus</location>
        <location evidence="1 9">Nuclear pore complex</location>
    </subcellularLocation>
</comment>